<evidence type="ECO:0000313" key="3">
    <source>
        <dbReference type="EMBL" id="AKZ60697.1"/>
    </source>
</evidence>
<dbReference type="SUPFAM" id="SSF50475">
    <property type="entry name" value="FMN-binding split barrel"/>
    <property type="match status" value="1"/>
</dbReference>
<reference evidence="5" key="3">
    <citation type="journal article" date="2006" name="Mol. Biol. Evol.">
        <title>Evolution of the terminal regions of the Streptomyces linear chromosome.</title>
        <authorList>
            <person name="Choulet F."/>
            <person name="Aigle B."/>
            <person name="Gallois A."/>
            <person name="Mangenot S."/>
            <person name="Gerbaud C."/>
            <person name="Truong C."/>
            <person name="Francou F.X."/>
            <person name="Fourrier C."/>
            <person name="Guerineau M."/>
            <person name="Decaris B."/>
            <person name="Barbe V."/>
            <person name="Pernodet J.L."/>
            <person name="Leblond P."/>
        </authorList>
    </citation>
    <scope>NUCLEOTIDE SEQUENCE</scope>
    <source>
        <strain evidence="5">ATCC 23877</strain>
    </source>
</reference>
<sequence>MYEKEHAVATYHAGELAVQERAGLALRAASALRAVRAEVPPVARQFLAERPLIVVGAADPGGRLWATHLTGEPGFLRVPDPRSLVIDALPVPEDPLAGVLGAARSLPVGMIAIEPATRRRMRINGRADRDGTGLRVTLDQVVSNCPKYIQQRDHRPADADGPVLRRATTGRALDAAQRAAVGRADTFFVTTASDTGHVDASHRGGNPGFVQVLSATLLRWPDYTGNAMFLTLGNLHVNPAAGILVPDWETGTALHLSGTARTVWDAEEIARTPGAQRLVEFCVEAVHEVSGASPLRWGEPGYSRYNPPVR</sequence>
<reference evidence="5" key="2">
    <citation type="journal article" date="2006" name="Microbiology (Mosc.)">
        <title>Multiple biosynthetic and uptake systems mediate siderophore-dependent iron acquisition in Streptomyces coelicolor A3(2) and Streptomyces ambofaciens ATCC 23877.</title>
        <authorList>
            <person name="Barona-Gomez F."/>
            <person name="Lautru S."/>
            <person name="Francou F.X."/>
            <person name="Leblond P."/>
            <person name="Pernodet J.L."/>
            <person name="Challis G.L."/>
        </authorList>
    </citation>
    <scope>NUCLEOTIDE SEQUENCE</scope>
    <source>
        <strain evidence="5">ATCC 23877</strain>
    </source>
</reference>
<name>Q1RR76_STRA7</name>
<evidence type="ECO:0000259" key="1">
    <source>
        <dbReference type="Pfam" id="PF01243"/>
    </source>
</evidence>
<accession>Q1RR76</accession>
<dbReference type="PANTHER" id="PTHR42815">
    <property type="entry name" value="FAD-BINDING, PUTATIVE (AFU_ORTHOLOGUE AFUA_6G07600)-RELATED"/>
    <property type="match status" value="1"/>
</dbReference>
<dbReference type="EMBL" id="AJ937741">
    <property type="protein sequence ID" value="CAI78212.1"/>
    <property type="molecule type" value="Genomic_DNA"/>
</dbReference>
<reference evidence="4" key="1">
    <citation type="journal article" date="2006" name="J. Bacteriol.">
        <title>Intraspecific variability of the terminal inverted repeats of the linear chromosome of Streptomyces ambofaciens.</title>
        <authorList>
            <person name="Choulet F."/>
            <person name="Gallois A."/>
            <person name="Aigle B."/>
            <person name="Mangenot S."/>
            <person name="Gerbaud C."/>
            <person name="Truong C."/>
            <person name="Francou F.X."/>
            <person name="Borges F."/>
            <person name="Fourrier C."/>
            <person name="Guerineau M."/>
            <person name="Decaris B."/>
            <person name="Barbe V."/>
            <person name="Pernodet J.L."/>
            <person name="Leblond P."/>
        </authorList>
    </citation>
    <scope>NUCLEOTIDE SEQUENCE</scope>
    <source>
        <strain evidence="4">ATCC 23877</strain>
    </source>
</reference>
<dbReference type="EMBL" id="AM238663">
    <property type="protein sequence ID" value="CAJ88996.1"/>
    <property type="molecule type" value="Genomic_DNA"/>
</dbReference>
<reference evidence="2" key="5">
    <citation type="submission" date="2015-07" db="EMBL/GenBank/DDBJ databases">
        <title>Complete genome sequence of Streptomyces ambofaciens ATCC 23877, the spiramycin producer.</title>
        <authorList>
            <person name="Thibessard A."/>
            <person name="Haas D."/>
            <person name="Gerbaud C."/>
            <person name="Aigle B."/>
            <person name="Lautru S."/>
            <person name="Pernodet J.-L."/>
            <person name="Leblond P."/>
        </authorList>
    </citation>
    <scope>NUCLEOTIDE SEQUENCE [LARGE SCALE GENOMIC DNA]</scope>
    <source>
        <strain evidence="2">ATCC 23877</strain>
    </source>
</reference>
<evidence type="ECO:0000313" key="5">
    <source>
        <dbReference type="EMBL" id="CAJ87718.1"/>
    </source>
</evidence>
<dbReference type="EMBL" id="CP012382">
    <property type="protein sequence ID" value="AKZ60697.1"/>
    <property type="molecule type" value="Genomic_DNA"/>
</dbReference>
<dbReference type="Pfam" id="PF01243">
    <property type="entry name" value="PNPOx_N"/>
    <property type="match status" value="1"/>
</dbReference>
<dbReference type="InterPro" id="IPR012349">
    <property type="entry name" value="Split_barrel_FMN-bd"/>
</dbReference>
<dbReference type="EMBL" id="CP012382">
    <property type="protein sequence ID" value="AKZ53062.1"/>
    <property type="molecule type" value="Genomic_DNA"/>
</dbReference>
<proteinExistence type="predicted"/>
<evidence type="ECO:0000313" key="2">
    <source>
        <dbReference type="EMBL" id="AKZ53062.1"/>
    </source>
</evidence>
<evidence type="ECO:0000313" key="4">
    <source>
        <dbReference type="EMBL" id="CAI78212.1"/>
    </source>
</evidence>
<dbReference type="KEGG" id="samb:SAM23877_7656"/>
<dbReference type="AlphaFoldDB" id="Q1RR76"/>
<dbReference type="Proteomes" id="UP000061018">
    <property type="component" value="Chromosome"/>
</dbReference>
<dbReference type="KEGG" id="samb:SAM23877_0013"/>
<dbReference type="InterPro" id="IPR011576">
    <property type="entry name" value="Pyridox_Oxase_N"/>
</dbReference>
<feature type="domain" description="Pyridoxamine 5'-phosphate oxidase N-terminal" evidence="1">
    <location>
        <begin position="174"/>
        <end position="278"/>
    </location>
</feature>
<evidence type="ECO:0000313" key="6">
    <source>
        <dbReference type="Proteomes" id="UP000061018"/>
    </source>
</evidence>
<dbReference type="EMBL" id="AJ937740">
    <property type="protein sequence ID" value="CAI77938.1"/>
    <property type="molecule type" value="Genomic_DNA"/>
</dbReference>
<reference evidence="6" key="4">
    <citation type="journal article" date="2015" name="J. Biotechnol.">
        <title>Complete genome sequence of Streptomyces ambofaciens ATCC 23877, the spiramycin producer.</title>
        <authorList>
            <person name="Thibessard A."/>
            <person name="Haas D."/>
            <person name="Gerbaud C."/>
            <person name="Aigle B."/>
            <person name="Lautru S."/>
            <person name="Pernodet J.L."/>
            <person name="Leblond P."/>
        </authorList>
    </citation>
    <scope>NUCLEOTIDE SEQUENCE [LARGE SCALE GENOMIC DNA]</scope>
    <source>
        <strain evidence="6">ATCC 23877 / 3486 / DSM 40053 / JCM 4204 / NBRC 12836 / NRRL B-2516</strain>
    </source>
</reference>
<protein>
    <submittedName>
        <fullName evidence="4">Putative ferredoxin NADPH reductase</fullName>
    </submittedName>
</protein>
<gene>
    <name evidence="2" type="ORF">SAM23877_0013</name>
    <name evidence="3" type="ORF">SAM23877_7656</name>
    <name evidence="4" type="ORF">SAMT0009</name>
</gene>
<organism evidence="4">
    <name type="scientific">Streptomyces ambofaciens (strain ATCC 23877 / 3486 / DSM 40053 / JCM 4204 / NBRC 12836 / NRRL B-2516)</name>
    <dbReference type="NCBI Taxonomy" id="278992"/>
    <lineage>
        <taxon>Bacteria</taxon>
        <taxon>Bacillati</taxon>
        <taxon>Actinomycetota</taxon>
        <taxon>Actinomycetes</taxon>
        <taxon>Kitasatosporales</taxon>
        <taxon>Streptomycetaceae</taxon>
        <taxon>Streptomyces</taxon>
    </lineage>
</organism>
<dbReference type="EMBL" id="AM238664">
    <property type="protein sequence ID" value="CAJ87718.1"/>
    <property type="molecule type" value="Genomic_DNA"/>
</dbReference>
<dbReference type="Gene3D" id="2.30.110.10">
    <property type="entry name" value="Electron Transport, Fmn-binding Protein, Chain A"/>
    <property type="match status" value="1"/>
</dbReference>
<dbReference type="PANTHER" id="PTHR42815:SF2">
    <property type="entry name" value="FAD-BINDING, PUTATIVE (AFU_ORTHOLOGUE AFUA_6G07600)-RELATED"/>
    <property type="match status" value="1"/>
</dbReference>